<protein>
    <submittedName>
        <fullName evidence="5">Uncharacterized protein</fullName>
    </submittedName>
</protein>
<dbReference type="GO" id="GO:0045732">
    <property type="term" value="P:positive regulation of protein catabolic process"/>
    <property type="evidence" value="ECO:0007669"/>
    <property type="project" value="TreeGrafter"/>
</dbReference>
<sequence>MDGDGHEDHEEEQQVELSEAEYLWLQEQMKQLQAMGVADDDDWEDPTGGPLRELLDATENDDAEKIKEVLKNSCFPEHINGAGPDGDTALHLSCLYGHKGCFDALLEGGADVNCVNKQDGSTALHDAAAGGYLDIVQVLLSKAKEALLEKFDEDGDTALHNAARGNHLEVVQFLLDRGANPNVQNGSGNKPLDEAEEEPVIALLKPLTKA</sequence>
<dbReference type="PANTHER" id="PTHR24136:SF15">
    <property type="entry name" value="ANK_REP_REGION DOMAIN-CONTAINING PROTEIN"/>
    <property type="match status" value="1"/>
</dbReference>
<evidence type="ECO:0000256" key="4">
    <source>
        <dbReference type="PROSITE-ProRule" id="PRU00023"/>
    </source>
</evidence>
<dbReference type="OrthoDB" id="509238at2759"/>
<accession>A0A836BYN3</accession>
<dbReference type="SUPFAM" id="SSF48403">
    <property type="entry name" value="Ankyrin repeat"/>
    <property type="match status" value="1"/>
</dbReference>
<gene>
    <name evidence="5" type="ORF">HYH03_009372</name>
</gene>
<dbReference type="InterPro" id="IPR036770">
    <property type="entry name" value="Ankyrin_rpt-contain_sf"/>
</dbReference>
<dbReference type="AlphaFoldDB" id="A0A836BYN3"/>
<dbReference type="InterPro" id="IPR051573">
    <property type="entry name" value="Ankyrin-SOCS_box_domain"/>
</dbReference>
<dbReference type="EMBL" id="JAEHOE010000045">
    <property type="protein sequence ID" value="KAG2492429.1"/>
    <property type="molecule type" value="Genomic_DNA"/>
</dbReference>
<dbReference type="PROSITE" id="PS50088">
    <property type="entry name" value="ANK_REPEAT"/>
    <property type="match status" value="3"/>
</dbReference>
<dbReference type="Proteomes" id="UP000612055">
    <property type="component" value="Unassembled WGS sequence"/>
</dbReference>
<dbReference type="Pfam" id="PF12796">
    <property type="entry name" value="Ank_2"/>
    <property type="match status" value="1"/>
</dbReference>
<name>A0A836BYN3_9CHLO</name>
<evidence type="ECO:0000313" key="6">
    <source>
        <dbReference type="Proteomes" id="UP000612055"/>
    </source>
</evidence>
<dbReference type="InterPro" id="IPR002110">
    <property type="entry name" value="Ankyrin_rpt"/>
</dbReference>
<feature type="repeat" description="ANK" evidence="4">
    <location>
        <begin position="119"/>
        <end position="142"/>
    </location>
</feature>
<proteinExistence type="inferred from homology"/>
<dbReference type="GO" id="GO:0016567">
    <property type="term" value="P:protein ubiquitination"/>
    <property type="evidence" value="ECO:0007669"/>
    <property type="project" value="TreeGrafter"/>
</dbReference>
<dbReference type="Gene3D" id="1.25.40.20">
    <property type="entry name" value="Ankyrin repeat-containing domain"/>
    <property type="match status" value="2"/>
</dbReference>
<dbReference type="Pfam" id="PF13857">
    <property type="entry name" value="Ank_5"/>
    <property type="match status" value="1"/>
</dbReference>
<feature type="repeat" description="ANK" evidence="4">
    <location>
        <begin position="154"/>
        <end position="186"/>
    </location>
</feature>
<dbReference type="PANTHER" id="PTHR24136">
    <property type="entry name" value="SOWAH (DROSOPHILA) HOMOLOG"/>
    <property type="match status" value="1"/>
</dbReference>
<evidence type="ECO:0000256" key="1">
    <source>
        <dbReference type="ARBA" id="ARBA00005949"/>
    </source>
</evidence>
<dbReference type="PROSITE" id="PS50297">
    <property type="entry name" value="ANK_REP_REGION"/>
    <property type="match status" value="3"/>
</dbReference>
<dbReference type="SMART" id="SM00248">
    <property type="entry name" value="ANK"/>
    <property type="match status" value="3"/>
</dbReference>
<dbReference type="PRINTS" id="PR01415">
    <property type="entry name" value="ANKYRIN"/>
</dbReference>
<evidence type="ECO:0000313" key="5">
    <source>
        <dbReference type="EMBL" id="KAG2492429.1"/>
    </source>
</evidence>
<organism evidence="5 6">
    <name type="scientific">Edaphochlamys debaryana</name>
    <dbReference type="NCBI Taxonomy" id="47281"/>
    <lineage>
        <taxon>Eukaryota</taxon>
        <taxon>Viridiplantae</taxon>
        <taxon>Chlorophyta</taxon>
        <taxon>core chlorophytes</taxon>
        <taxon>Chlorophyceae</taxon>
        <taxon>CS clade</taxon>
        <taxon>Chlamydomonadales</taxon>
        <taxon>Chlamydomonadales incertae sedis</taxon>
        <taxon>Edaphochlamys</taxon>
    </lineage>
</organism>
<evidence type="ECO:0000256" key="2">
    <source>
        <dbReference type="ARBA" id="ARBA00022737"/>
    </source>
</evidence>
<comment type="caution">
    <text evidence="5">The sequence shown here is derived from an EMBL/GenBank/DDBJ whole genome shotgun (WGS) entry which is preliminary data.</text>
</comment>
<keyword evidence="2" id="KW-0677">Repeat</keyword>
<reference evidence="5" key="1">
    <citation type="journal article" date="2020" name="bioRxiv">
        <title>Comparative genomics of Chlamydomonas.</title>
        <authorList>
            <person name="Craig R.J."/>
            <person name="Hasan A.R."/>
            <person name="Ness R.W."/>
            <person name="Keightley P.D."/>
        </authorList>
    </citation>
    <scope>NUCLEOTIDE SEQUENCE</scope>
    <source>
        <strain evidence="5">CCAP 11/70</strain>
    </source>
</reference>
<keyword evidence="3 4" id="KW-0040">ANK repeat</keyword>
<keyword evidence="6" id="KW-1185">Reference proteome</keyword>
<feature type="repeat" description="ANK" evidence="4">
    <location>
        <begin position="85"/>
        <end position="117"/>
    </location>
</feature>
<comment type="similarity">
    <text evidence="1">Belongs to the ankyrin SOCS box (ASB) family.</text>
</comment>
<evidence type="ECO:0000256" key="3">
    <source>
        <dbReference type="ARBA" id="ARBA00023043"/>
    </source>
</evidence>